<keyword evidence="2" id="KW-0413">Isomerase</keyword>
<evidence type="ECO:0000313" key="2">
    <source>
        <dbReference type="EMBL" id="MBB5018009.1"/>
    </source>
</evidence>
<dbReference type="NCBIfam" id="TIGR02925">
    <property type="entry name" value="cis_trans_EpsD"/>
    <property type="match status" value="1"/>
</dbReference>
<dbReference type="AlphaFoldDB" id="A0A840MLJ8"/>
<name>A0A840MLJ8_9PROT</name>
<keyword evidence="3" id="KW-1185">Reference proteome</keyword>
<comment type="caution">
    <text evidence="2">The sequence shown here is derived from an EMBL/GenBank/DDBJ whole genome shotgun (WGS) entry which is preliminary data.</text>
</comment>
<dbReference type="Proteomes" id="UP000575898">
    <property type="component" value="Unassembled WGS sequence"/>
</dbReference>
<accession>A0A840MLJ8</accession>
<gene>
    <name evidence="2" type="ORF">HNQ59_001294</name>
</gene>
<evidence type="ECO:0000259" key="1">
    <source>
        <dbReference type="Pfam" id="PF13145"/>
    </source>
</evidence>
<sequence length="252" mass="27934">MPLVRVDESLITQVELDRALQRSGKPEGAAKQVLENMVDQHLLASQAQREHLDQDPMVKDALEAARRQVLAQALLERRGPVQPTEAEIAAYYDRQTVLFSARRVFGFQSISIAEPKPGLESRLKQDLQSGLGLSELVSGLERVGYKLRTAEGTAGPEQFPAYLYEDLKQVEPGQIVVAGNDQTLTVLNILSAKPRPLSLSEAKPIITRYLVELGREESAKQLVKSLRQSIRVDYLTREQALAMGSVITLPPQ</sequence>
<organism evidence="2 3">
    <name type="scientific">Chitinivorax tropicus</name>
    <dbReference type="NCBI Taxonomy" id="714531"/>
    <lineage>
        <taxon>Bacteria</taxon>
        <taxon>Pseudomonadati</taxon>
        <taxon>Pseudomonadota</taxon>
        <taxon>Betaproteobacteria</taxon>
        <taxon>Chitinivorax</taxon>
    </lineage>
</organism>
<reference evidence="2 3" key="1">
    <citation type="submission" date="2020-08" db="EMBL/GenBank/DDBJ databases">
        <title>Genomic Encyclopedia of Type Strains, Phase IV (KMG-IV): sequencing the most valuable type-strain genomes for metagenomic binning, comparative biology and taxonomic classification.</title>
        <authorList>
            <person name="Goeker M."/>
        </authorList>
    </citation>
    <scope>NUCLEOTIDE SEQUENCE [LARGE SCALE GENOMIC DNA]</scope>
    <source>
        <strain evidence="2 3">DSM 27165</strain>
    </source>
</reference>
<dbReference type="GO" id="GO:0003755">
    <property type="term" value="F:peptidyl-prolyl cis-trans isomerase activity"/>
    <property type="evidence" value="ECO:0007669"/>
    <property type="project" value="InterPro"/>
</dbReference>
<dbReference type="InterPro" id="IPR027304">
    <property type="entry name" value="Trigger_fact/SurA_dom_sf"/>
</dbReference>
<dbReference type="SUPFAM" id="SSF109998">
    <property type="entry name" value="Triger factor/SurA peptide-binding domain-like"/>
    <property type="match status" value="1"/>
</dbReference>
<dbReference type="EMBL" id="JACHHY010000006">
    <property type="protein sequence ID" value="MBB5018009.1"/>
    <property type="molecule type" value="Genomic_DNA"/>
</dbReference>
<evidence type="ECO:0000313" key="3">
    <source>
        <dbReference type="Proteomes" id="UP000575898"/>
    </source>
</evidence>
<dbReference type="InterPro" id="IPR000297">
    <property type="entry name" value="PPIase_PpiC"/>
</dbReference>
<proteinExistence type="predicted"/>
<protein>
    <submittedName>
        <fullName evidence="2">EpsD family peptidyl-prolyl cis-trans isomerase</fullName>
    </submittedName>
</protein>
<dbReference type="InterPro" id="IPR014274">
    <property type="entry name" value="PPIase_EpsD"/>
</dbReference>
<dbReference type="Pfam" id="PF13145">
    <property type="entry name" value="Rotamase_2"/>
    <property type="match status" value="1"/>
</dbReference>
<feature type="domain" description="PpiC" evidence="1">
    <location>
        <begin position="83"/>
        <end position="204"/>
    </location>
</feature>